<keyword evidence="3" id="KW-0808">Transferase</keyword>
<feature type="modified residue" description="Phosphohistidine" evidence="1">
    <location>
        <position position="62"/>
    </location>
</feature>
<dbReference type="OrthoDB" id="982275at2"/>
<dbReference type="AlphaFoldDB" id="A0A2T3HMA7"/>
<dbReference type="Gene3D" id="1.20.120.160">
    <property type="entry name" value="HPT domain"/>
    <property type="match status" value="1"/>
</dbReference>
<dbReference type="Pfam" id="PF01627">
    <property type="entry name" value="Hpt"/>
    <property type="match status" value="1"/>
</dbReference>
<feature type="domain" description="HPt" evidence="2">
    <location>
        <begin position="23"/>
        <end position="124"/>
    </location>
</feature>
<proteinExistence type="predicted"/>
<evidence type="ECO:0000313" key="3">
    <source>
        <dbReference type="EMBL" id="PST83501.1"/>
    </source>
</evidence>
<comment type="caution">
    <text evidence="3">The sequence shown here is derived from an EMBL/GenBank/DDBJ whole genome shotgun (WGS) entry which is preliminary data.</text>
</comment>
<accession>A0A2T3HMA7</accession>
<organism evidence="3 4">
    <name type="scientific">Pedobacter yulinensis</name>
    <dbReference type="NCBI Taxonomy" id="2126353"/>
    <lineage>
        <taxon>Bacteria</taxon>
        <taxon>Pseudomonadati</taxon>
        <taxon>Bacteroidota</taxon>
        <taxon>Sphingobacteriia</taxon>
        <taxon>Sphingobacteriales</taxon>
        <taxon>Sphingobacteriaceae</taxon>
        <taxon>Pedobacter</taxon>
    </lineage>
</organism>
<evidence type="ECO:0000313" key="4">
    <source>
        <dbReference type="Proteomes" id="UP000240912"/>
    </source>
</evidence>
<dbReference type="PROSITE" id="PS50894">
    <property type="entry name" value="HPT"/>
    <property type="match status" value="1"/>
</dbReference>
<protein>
    <submittedName>
        <fullName evidence="3">Histidine phosphotransferase</fullName>
    </submittedName>
</protein>
<dbReference type="InterPro" id="IPR008207">
    <property type="entry name" value="Sig_transdc_His_kin_Hpt_dom"/>
</dbReference>
<sequence length="127" mass="14488">MIDASKNSQPVDLSYLSDMAGDSPEFMIEMIDLFKSQTPVYIAELEQAVKENDWAKVSMHAHRVKPTFIYVGRDDAKNHMQMMENNAKNGEDLDKMPHALDEIKSMLEVLYQQLAVARRALEQRVGS</sequence>
<reference evidence="3 4" key="1">
    <citation type="submission" date="2018-03" db="EMBL/GenBank/DDBJ databases">
        <authorList>
            <person name="Keele B.F."/>
        </authorList>
    </citation>
    <scope>NUCLEOTIDE SEQUENCE [LARGE SCALE GENOMIC DNA]</scope>
    <source>
        <strain evidence="3 4">YL28-9</strain>
    </source>
</reference>
<dbReference type="RefSeq" id="WP_107215762.1">
    <property type="nucleotide sequence ID" value="NZ_KZ686269.1"/>
</dbReference>
<gene>
    <name evidence="3" type="ORF">C7T94_13175</name>
</gene>
<dbReference type="InterPro" id="IPR036641">
    <property type="entry name" value="HPT_dom_sf"/>
</dbReference>
<dbReference type="SUPFAM" id="SSF47226">
    <property type="entry name" value="Histidine-containing phosphotransfer domain, HPT domain"/>
    <property type="match status" value="1"/>
</dbReference>
<dbReference type="Proteomes" id="UP000240912">
    <property type="component" value="Unassembled WGS sequence"/>
</dbReference>
<keyword evidence="4" id="KW-1185">Reference proteome</keyword>
<dbReference type="EMBL" id="PYLS01000005">
    <property type="protein sequence ID" value="PST83501.1"/>
    <property type="molecule type" value="Genomic_DNA"/>
</dbReference>
<dbReference type="GO" id="GO:0004672">
    <property type="term" value="F:protein kinase activity"/>
    <property type="evidence" value="ECO:0007669"/>
    <property type="project" value="UniProtKB-ARBA"/>
</dbReference>
<dbReference type="GO" id="GO:0000160">
    <property type="term" value="P:phosphorelay signal transduction system"/>
    <property type="evidence" value="ECO:0007669"/>
    <property type="project" value="InterPro"/>
</dbReference>
<keyword evidence="1" id="KW-0597">Phosphoprotein</keyword>
<evidence type="ECO:0000259" key="2">
    <source>
        <dbReference type="PROSITE" id="PS50894"/>
    </source>
</evidence>
<name>A0A2T3HMA7_9SPHI</name>
<evidence type="ECO:0000256" key="1">
    <source>
        <dbReference type="PROSITE-ProRule" id="PRU00110"/>
    </source>
</evidence>